<organism evidence="4 5">
    <name type="scientific">Altererythrobacter rubellus</name>
    <dbReference type="NCBI Taxonomy" id="2173831"/>
    <lineage>
        <taxon>Bacteria</taxon>
        <taxon>Pseudomonadati</taxon>
        <taxon>Pseudomonadota</taxon>
        <taxon>Alphaproteobacteria</taxon>
        <taxon>Sphingomonadales</taxon>
        <taxon>Erythrobacteraceae</taxon>
        <taxon>Altererythrobacter</taxon>
    </lineage>
</organism>
<keyword evidence="5" id="KW-1185">Reference proteome</keyword>
<dbReference type="Proteomes" id="UP001231445">
    <property type="component" value="Chromosome"/>
</dbReference>
<accession>A0A9Y2F4R1</accession>
<evidence type="ECO:0000256" key="3">
    <source>
        <dbReference type="ARBA" id="ARBA00023186"/>
    </source>
</evidence>
<dbReference type="SUPFAM" id="SSF160909">
    <property type="entry name" value="ATP12-like"/>
    <property type="match status" value="1"/>
</dbReference>
<dbReference type="InterPro" id="IPR023335">
    <property type="entry name" value="ATP12_ortho_dom_sf"/>
</dbReference>
<dbReference type="Gene3D" id="1.10.3580.10">
    <property type="entry name" value="ATP12 ATPase"/>
    <property type="match status" value="1"/>
</dbReference>
<comment type="similarity">
    <text evidence="1">Belongs to the ATP12 family.</text>
</comment>
<dbReference type="PANTHER" id="PTHR21013">
    <property type="entry name" value="ATP SYNTHASE MITOCHONDRIAL F1 COMPLEX ASSEMBLY FACTOR 2/ATP12 PROTEIN, MITOCHONDRIAL PRECURSOR"/>
    <property type="match status" value="1"/>
</dbReference>
<keyword evidence="2" id="KW-0809">Transit peptide</keyword>
<gene>
    <name evidence="4" type="ORF">QQX03_10395</name>
</gene>
<evidence type="ECO:0000313" key="4">
    <source>
        <dbReference type="EMBL" id="WIW95348.1"/>
    </source>
</evidence>
<dbReference type="InterPro" id="IPR011419">
    <property type="entry name" value="ATP12_ATP_synth-F1-assembly"/>
</dbReference>
<evidence type="ECO:0000256" key="1">
    <source>
        <dbReference type="ARBA" id="ARBA00008231"/>
    </source>
</evidence>
<evidence type="ECO:0000256" key="2">
    <source>
        <dbReference type="ARBA" id="ARBA00022946"/>
    </source>
</evidence>
<dbReference type="RefSeq" id="WP_285975663.1">
    <property type="nucleotide sequence ID" value="NZ_CP127221.1"/>
</dbReference>
<dbReference type="EMBL" id="CP127221">
    <property type="protein sequence ID" value="WIW95348.1"/>
    <property type="molecule type" value="Genomic_DNA"/>
</dbReference>
<dbReference type="KEGG" id="arue:QQX03_10395"/>
<proteinExistence type="inferred from homology"/>
<dbReference type="GO" id="GO:0043461">
    <property type="term" value="P:proton-transporting ATP synthase complex assembly"/>
    <property type="evidence" value="ECO:0007669"/>
    <property type="project" value="InterPro"/>
</dbReference>
<dbReference type="Gene3D" id="3.30.2180.10">
    <property type="entry name" value="ATP12-like"/>
    <property type="match status" value="1"/>
</dbReference>
<sequence length="232" mass="26308">MKRFYENVDVSEVVDAGWQVTLDGRGLRTVKGTPQIVPTRKLAEALAREWAEQSEDIDTSRFVHRDQTDFAIDMVANDPEEAISQILKYAETDTLCYRADPEQPIFARQQAVWEPLIKRVEQTHSIKFTRVSGIVHRPQPPETLATLSDFLRGRDHFTLAGMQTMASLAASLCIPLLALEDGAEPIALWRAASLEEEWQSDLWGRDQEAETRRRRRKEAFLAACDGIGLLND</sequence>
<dbReference type="InterPro" id="IPR042272">
    <property type="entry name" value="ATP12_ATP_synth-F1-assembly_N"/>
</dbReference>
<dbReference type="PANTHER" id="PTHR21013:SF10">
    <property type="entry name" value="ATP SYNTHASE MITOCHONDRIAL F1 COMPLEX ASSEMBLY FACTOR 2"/>
    <property type="match status" value="1"/>
</dbReference>
<dbReference type="AlphaFoldDB" id="A0A9Y2F4R1"/>
<evidence type="ECO:0000313" key="5">
    <source>
        <dbReference type="Proteomes" id="UP001231445"/>
    </source>
</evidence>
<keyword evidence="3" id="KW-0143">Chaperone</keyword>
<protein>
    <submittedName>
        <fullName evidence="4">ATP12 family protein</fullName>
    </submittedName>
</protein>
<dbReference type="Pfam" id="PF07542">
    <property type="entry name" value="ATP12"/>
    <property type="match status" value="1"/>
</dbReference>
<reference evidence="4 5" key="1">
    <citation type="submission" date="2023-06" db="EMBL/GenBank/DDBJ databases">
        <title>Altererythrobacter rubellus NBRC 112769 genome.</title>
        <authorList>
            <person name="Zhang K."/>
        </authorList>
    </citation>
    <scope>NUCLEOTIDE SEQUENCE [LARGE SCALE GENOMIC DNA]</scope>
    <source>
        <strain evidence="4 5">NBRC 112769</strain>
    </source>
</reference>
<name>A0A9Y2F4R1_9SPHN</name>